<dbReference type="Proteomes" id="UP000641954">
    <property type="component" value="Unassembled WGS sequence"/>
</dbReference>
<dbReference type="PANTHER" id="PTHR42714:SF2">
    <property type="entry name" value="TRNA MODIFICATION GTPASE GTPBP3, MITOCHONDRIAL"/>
    <property type="match status" value="1"/>
</dbReference>
<keyword evidence="1" id="KW-0812">Transmembrane</keyword>
<dbReference type="PANTHER" id="PTHR42714">
    <property type="entry name" value="TRNA MODIFICATION GTPASE GTPBP3"/>
    <property type="match status" value="1"/>
</dbReference>
<sequence length="444" mass="49697">MTIKIAVAGKTNGGKTTLIRTLMRQPVGEVKDLANVTKKGALYIYEGLQAIFIDTPGFQYPSIALDYLDGEHLSTRNQEKFKYDLDAIDSIKQSDIVLYLANLSVVPDETHQDEVEVIKKIQPRIIGILNQYHKNLQGSSKQEVDNRCDQWARLLRSQGVIPVIIFDAHWDKRSKEAEIYDAIFNELTDELKNDFITGLNKFKKRQKDIQYEAFMTLAKAIIALQAIEQTVSKSDYYDEETKNKYNERIGREIYQVTVGFIAYIAKLYEVAAEFPTESVPELILRNKLKFNLYDRIESAATGSTFLGAFSAALGGIVGAVITGIASGGLPIGFFFGAVEGAKIFGAIGASLGSFAVFVDNNDRVEFKLKSNQIEDCFKSFLATVGGLDHNGFGRNKALSEAEVKTLTANIDKIYSNLPSQDWATIQHRKIIEYCEKVFTQLEKE</sequence>
<dbReference type="InterPro" id="IPR027417">
    <property type="entry name" value="P-loop_NTPase"/>
</dbReference>
<dbReference type="EMBL" id="JACJSK010000003">
    <property type="protein sequence ID" value="MBD2542842.1"/>
    <property type="molecule type" value="Genomic_DNA"/>
</dbReference>
<dbReference type="SUPFAM" id="SSF52540">
    <property type="entry name" value="P-loop containing nucleoside triphosphate hydrolases"/>
    <property type="match status" value="1"/>
</dbReference>
<dbReference type="InterPro" id="IPR006073">
    <property type="entry name" value="GTP-bd"/>
</dbReference>
<evidence type="ECO:0000313" key="3">
    <source>
        <dbReference type="EMBL" id="MBD2542842.1"/>
    </source>
</evidence>
<gene>
    <name evidence="3" type="ORF">H6G72_03010</name>
</gene>
<organism evidence="3 4">
    <name type="scientific">Planktothricoides raciborskii FACHB-1370</name>
    <dbReference type="NCBI Taxonomy" id="2949576"/>
    <lineage>
        <taxon>Bacteria</taxon>
        <taxon>Bacillati</taxon>
        <taxon>Cyanobacteriota</taxon>
        <taxon>Cyanophyceae</taxon>
        <taxon>Oscillatoriophycideae</taxon>
        <taxon>Oscillatoriales</taxon>
        <taxon>Oscillatoriaceae</taxon>
        <taxon>Planktothricoides</taxon>
    </lineage>
</organism>
<evidence type="ECO:0000313" key="4">
    <source>
        <dbReference type="Proteomes" id="UP000641954"/>
    </source>
</evidence>
<evidence type="ECO:0000256" key="1">
    <source>
        <dbReference type="SAM" id="Phobius"/>
    </source>
</evidence>
<accession>A0ABR8E8T6</accession>
<dbReference type="Gene3D" id="3.40.50.300">
    <property type="entry name" value="P-loop containing nucleotide triphosphate hydrolases"/>
    <property type="match status" value="1"/>
</dbReference>
<feature type="transmembrane region" description="Helical" evidence="1">
    <location>
        <begin position="331"/>
        <end position="358"/>
    </location>
</feature>
<keyword evidence="1" id="KW-1133">Transmembrane helix</keyword>
<proteinExistence type="predicted"/>
<feature type="domain" description="G" evidence="2">
    <location>
        <begin position="4"/>
        <end position="130"/>
    </location>
</feature>
<keyword evidence="1" id="KW-0472">Membrane</keyword>
<dbReference type="Pfam" id="PF01926">
    <property type="entry name" value="MMR_HSR1"/>
    <property type="match status" value="1"/>
</dbReference>
<feature type="transmembrane region" description="Helical" evidence="1">
    <location>
        <begin position="305"/>
        <end position="325"/>
    </location>
</feature>
<keyword evidence="4" id="KW-1185">Reference proteome</keyword>
<name>A0ABR8E8T6_9CYAN</name>
<comment type="caution">
    <text evidence="3">The sequence shown here is derived from an EMBL/GenBank/DDBJ whole genome shotgun (WGS) entry which is preliminary data.</text>
</comment>
<reference evidence="3 4" key="1">
    <citation type="journal article" date="2020" name="ISME J.">
        <title>Comparative genomics reveals insights into cyanobacterial evolution and habitat adaptation.</title>
        <authorList>
            <person name="Chen M.Y."/>
            <person name="Teng W.K."/>
            <person name="Zhao L."/>
            <person name="Hu C.X."/>
            <person name="Zhou Y.K."/>
            <person name="Han B.P."/>
            <person name="Song L.R."/>
            <person name="Shu W.S."/>
        </authorList>
    </citation>
    <scope>NUCLEOTIDE SEQUENCE [LARGE SCALE GENOMIC DNA]</scope>
    <source>
        <strain evidence="3 4">FACHB-1370</strain>
    </source>
</reference>
<dbReference type="RefSeq" id="WP_190877149.1">
    <property type="nucleotide sequence ID" value="NZ_JACJSK010000003.1"/>
</dbReference>
<evidence type="ECO:0000259" key="2">
    <source>
        <dbReference type="Pfam" id="PF01926"/>
    </source>
</evidence>
<protein>
    <submittedName>
        <fullName evidence="3">50S ribosome-binding GTPase</fullName>
    </submittedName>
</protein>